<organism evidence="2 3">
    <name type="scientific">Puccinia sorghi</name>
    <dbReference type="NCBI Taxonomy" id="27349"/>
    <lineage>
        <taxon>Eukaryota</taxon>
        <taxon>Fungi</taxon>
        <taxon>Dikarya</taxon>
        <taxon>Basidiomycota</taxon>
        <taxon>Pucciniomycotina</taxon>
        <taxon>Pucciniomycetes</taxon>
        <taxon>Pucciniales</taxon>
        <taxon>Pucciniaceae</taxon>
        <taxon>Puccinia</taxon>
    </lineage>
</organism>
<evidence type="ECO:0000313" key="3">
    <source>
        <dbReference type="Proteomes" id="UP000037035"/>
    </source>
</evidence>
<evidence type="ECO:0000256" key="1">
    <source>
        <dbReference type="SAM" id="MobiDB-lite"/>
    </source>
</evidence>
<evidence type="ECO:0000313" key="2">
    <source>
        <dbReference type="EMBL" id="KNZ55057.1"/>
    </source>
</evidence>
<keyword evidence="3" id="KW-1185">Reference proteome</keyword>
<reference evidence="2 3" key="1">
    <citation type="submission" date="2015-08" db="EMBL/GenBank/DDBJ databases">
        <title>Next Generation Sequencing and Analysis of the Genome of Puccinia sorghi L Schw, the Causal Agent of Maize Common Rust.</title>
        <authorList>
            <person name="Rochi L."/>
            <person name="Burguener G."/>
            <person name="Darino M."/>
            <person name="Turjanski A."/>
            <person name="Kreff E."/>
            <person name="Dieguez M.J."/>
            <person name="Sacco F."/>
        </authorList>
    </citation>
    <scope>NUCLEOTIDE SEQUENCE [LARGE SCALE GENOMIC DNA]</scope>
    <source>
        <strain evidence="2 3">RO10H11247</strain>
    </source>
</reference>
<dbReference type="Proteomes" id="UP000037035">
    <property type="component" value="Unassembled WGS sequence"/>
</dbReference>
<sequence length="128" mass="14444">MLPLNLKPNHKSPQLLPKKNGKKNSKNPPTCSQLTLGPSSSQLIDLTQDLDKGNTKLKHKCQRRDPESYNVKNFFSGPYHCKGYVPFNFLTKEMESDGPTGAFVLANYYETNTDLKKNYSAGTQDEDF</sequence>
<accession>A0A0L6V3F9</accession>
<protein>
    <submittedName>
        <fullName evidence="2">Uncharacterized protein</fullName>
    </submittedName>
</protein>
<proteinExistence type="predicted"/>
<gene>
    <name evidence="2" type="ORF">VP01_277g7</name>
</gene>
<dbReference type="VEuPathDB" id="FungiDB:VP01_277g7"/>
<dbReference type="EMBL" id="LAVV01007701">
    <property type="protein sequence ID" value="KNZ55057.1"/>
    <property type="molecule type" value="Genomic_DNA"/>
</dbReference>
<comment type="caution">
    <text evidence="2">The sequence shown here is derived from an EMBL/GenBank/DDBJ whole genome shotgun (WGS) entry which is preliminary data.</text>
</comment>
<name>A0A0L6V3F9_9BASI</name>
<dbReference type="OrthoDB" id="10616030at2759"/>
<feature type="region of interest" description="Disordered" evidence="1">
    <location>
        <begin position="1"/>
        <end position="38"/>
    </location>
</feature>
<dbReference type="AlphaFoldDB" id="A0A0L6V3F9"/>